<accession>A0AA40E8H1</accession>
<name>A0AA40E8H1_9PEZI</name>
<feature type="domain" description="Azaphilone pigments biosynthesis cluster protein L N-terminal" evidence="2">
    <location>
        <begin position="1"/>
        <end position="94"/>
    </location>
</feature>
<dbReference type="Pfam" id="PF17111">
    <property type="entry name" value="PigL_N"/>
    <property type="match status" value="1"/>
</dbReference>
<dbReference type="InterPro" id="IPR031348">
    <property type="entry name" value="PigL_N"/>
</dbReference>
<evidence type="ECO:0000313" key="4">
    <source>
        <dbReference type="Proteomes" id="UP001172159"/>
    </source>
</evidence>
<protein>
    <recommendedName>
        <fullName evidence="2">Azaphilone pigments biosynthesis cluster protein L N-terminal domain-containing protein</fullName>
    </recommendedName>
</protein>
<gene>
    <name evidence="3" type="ORF">B0T21DRAFT_413655</name>
</gene>
<feature type="region of interest" description="Disordered" evidence="1">
    <location>
        <begin position="211"/>
        <end position="253"/>
    </location>
</feature>
<evidence type="ECO:0000256" key="1">
    <source>
        <dbReference type="SAM" id="MobiDB-lite"/>
    </source>
</evidence>
<dbReference type="EMBL" id="JAUKTV010000010">
    <property type="protein sequence ID" value="KAK0726318.1"/>
    <property type="molecule type" value="Genomic_DNA"/>
</dbReference>
<evidence type="ECO:0000259" key="2">
    <source>
        <dbReference type="Pfam" id="PF17111"/>
    </source>
</evidence>
<reference evidence="3" key="1">
    <citation type="submission" date="2023-06" db="EMBL/GenBank/DDBJ databases">
        <title>Genome-scale phylogeny and comparative genomics of the fungal order Sordariales.</title>
        <authorList>
            <consortium name="Lawrence Berkeley National Laboratory"/>
            <person name="Hensen N."/>
            <person name="Bonometti L."/>
            <person name="Westerberg I."/>
            <person name="Brannstrom I.O."/>
            <person name="Guillou S."/>
            <person name="Cros-Aarteil S."/>
            <person name="Calhoun S."/>
            <person name="Haridas S."/>
            <person name="Kuo A."/>
            <person name="Mondo S."/>
            <person name="Pangilinan J."/>
            <person name="Riley R."/>
            <person name="Labutti K."/>
            <person name="Andreopoulos B."/>
            <person name="Lipzen A."/>
            <person name="Chen C."/>
            <person name="Yanf M."/>
            <person name="Daum C."/>
            <person name="Ng V."/>
            <person name="Clum A."/>
            <person name="Steindorff A."/>
            <person name="Ohm R."/>
            <person name="Martin F."/>
            <person name="Silar P."/>
            <person name="Natvig D."/>
            <person name="Lalanne C."/>
            <person name="Gautier V."/>
            <person name="Ament-Velasquez S.L."/>
            <person name="Kruys A."/>
            <person name="Hutchinson M.I."/>
            <person name="Powell A.J."/>
            <person name="Barry K."/>
            <person name="Miller A.N."/>
            <person name="Grigoriev I.V."/>
            <person name="Debuchy R."/>
            <person name="Gladieux P."/>
            <person name="Thoren M.H."/>
            <person name="Johannesson H."/>
        </authorList>
    </citation>
    <scope>NUCLEOTIDE SEQUENCE</scope>
    <source>
        <strain evidence="3">CBS 540.89</strain>
    </source>
</reference>
<evidence type="ECO:0000313" key="3">
    <source>
        <dbReference type="EMBL" id="KAK0726318.1"/>
    </source>
</evidence>
<comment type="caution">
    <text evidence="3">The sequence shown here is derived from an EMBL/GenBank/DDBJ whole genome shotgun (WGS) entry which is preliminary data.</text>
</comment>
<proteinExistence type="predicted"/>
<keyword evidence="4" id="KW-1185">Reference proteome</keyword>
<dbReference type="Proteomes" id="UP001172159">
    <property type="component" value="Unassembled WGS sequence"/>
</dbReference>
<sequence>MDPFSISVGCVALLEIATKTIKQLSELSKRYRDARVELLRVICQLQSLQHILELIRHDEAKQPTASDSNDHLIMDQVNVCMDIVEELQTVILDINDSRLKWAITGKTAVGSIYKQLQTATEQLELILGVHSLALTKDIRNNTNDLLNGQEHIGSQIRRLSEHMGLKDNVGPRRCSIPGSLPSWSRASQGVYVENTAEQGDPATEMITTIDEPTIDHGSYPKHYLDDSTPSDDPPSRTNSSHWSGPTAYSPPSTPAVRVEEITYFLPSSSHSLPAVATPWLDYQHPTSPILDISQEHLDTTLWNAPLQYFTSAVVPEPLGSALLDGITIEHVEITTPPSKEDVIRKQFKQATWALAKKQKVNSIAENFKEMVRAASLKVTASVTA</sequence>
<organism evidence="3 4">
    <name type="scientific">Apiosordaria backusii</name>
    <dbReference type="NCBI Taxonomy" id="314023"/>
    <lineage>
        <taxon>Eukaryota</taxon>
        <taxon>Fungi</taxon>
        <taxon>Dikarya</taxon>
        <taxon>Ascomycota</taxon>
        <taxon>Pezizomycotina</taxon>
        <taxon>Sordariomycetes</taxon>
        <taxon>Sordariomycetidae</taxon>
        <taxon>Sordariales</taxon>
        <taxon>Lasiosphaeriaceae</taxon>
        <taxon>Apiosordaria</taxon>
    </lineage>
</organism>
<dbReference type="AlphaFoldDB" id="A0AA40E8H1"/>